<name>A0A2N5J5X6_9BIFI</name>
<organism evidence="1 2">
    <name type="scientific">Bifidobacterium parmae</name>
    <dbReference type="NCBI Taxonomy" id="361854"/>
    <lineage>
        <taxon>Bacteria</taxon>
        <taxon>Bacillati</taxon>
        <taxon>Actinomycetota</taxon>
        <taxon>Actinomycetes</taxon>
        <taxon>Bifidobacteriales</taxon>
        <taxon>Bifidobacteriaceae</taxon>
        <taxon>Bifidobacterium</taxon>
    </lineage>
</organism>
<protein>
    <recommendedName>
        <fullName evidence="3">Lactococcin 972 family bacteriocin</fullName>
    </recommendedName>
</protein>
<proteinExistence type="predicted"/>
<evidence type="ECO:0000313" key="1">
    <source>
        <dbReference type="EMBL" id="PLS29598.1"/>
    </source>
</evidence>
<reference evidence="1 2" key="1">
    <citation type="submission" date="2017-07" db="EMBL/GenBank/DDBJ databases">
        <title>Bifidobacterium novel species.</title>
        <authorList>
            <person name="Lugli G.A."/>
            <person name="Milani C."/>
            <person name="Duranti S."/>
            <person name="Mangifesta M."/>
        </authorList>
    </citation>
    <scope>NUCLEOTIDE SEQUENCE [LARGE SCALE GENOMIC DNA]</scope>
    <source>
        <strain evidence="1 2">77</strain>
    </source>
</reference>
<dbReference type="EMBL" id="NMWT01000002">
    <property type="protein sequence ID" value="PLS29598.1"/>
    <property type="molecule type" value="Genomic_DNA"/>
</dbReference>
<dbReference type="Proteomes" id="UP000235034">
    <property type="component" value="Unassembled WGS sequence"/>
</dbReference>
<accession>A0A2N5J5X6</accession>
<evidence type="ECO:0008006" key="3">
    <source>
        <dbReference type="Google" id="ProtNLM"/>
    </source>
</evidence>
<evidence type="ECO:0000313" key="2">
    <source>
        <dbReference type="Proteomes" id="UP000235034"/>
    </source>
</evidence>
<keyword evidence="2" id="KW-1185">Reference proteome</keyword>
<sequence>MRRRLLALLSGIILPVVLTVGAIPTANAASVSGSNGYGYWTATYSVANPANWSRHAAQGYDDRGLDVYRVGPTKPKYVASEVNNIYGVYSVWPVFWY</sequence>
<comment type="caution">
    <text evidence="1">The sequence shown here is derived from an EMBL/GenBank/DDBJ whole genome shotgun (WGS) entry which is preliminary data.</text>
</comment>
<gene>
    <name evidence="1" type="ORF">Uis4E_0235</name>
</gene>
<dbReference type="AlphaFoldDB" id="A0A2N5J5X6"/>
<dbReference type="RefSeq" id="WP_133125367.1">
    <property type="nucleotide sequence ID" value="NZ_NMWT01000002.1"/>
</dbReference>